<feature type="compositionally biased region" description="Basic residues" evidence="1">
    <location>
        <begin position="144"/>
        <end position="160"/>
    </location>
</feature>
<feature type="signal peptide" evidence="2">
    <location>
        <begin position="1"/>
        <end position="20"/>
    </location>
</feature>
<dbReference type="EMBL" id="UZAU01000549">
    <property type="status" value="NOT_ANNOTATED_CDS"/>
    <property type="molecule type" value="Genomic_DNA"/>
</dbReference>
<gene>
    <name evidence="3" type="primary">LOC115715767</name>
</gene>
<dbReference type="Proteomes" id="UP000596661">
    <property type="component" value="Chromosome 5"/>
</dbReference>
<sequence length="193" mass="23080">MAKLSLTLTLLFFFFAFSHARFSLDLTSSNDVVEEPESNHIFLPTQRPESDPNFLNTQTQKLVVSQLDESDPKLTFISFRPINGRQFPRRPFPLTFRHRHGHRCRHHQFRLRRSDPTVRSYGNDMILSDELSRDQSSEEDAVFRHHHHHRHLRHGHHHHINNNYHHNHEYEGNNDHGYSNGFMRSFRKFLNLD</sequence>
<keyword evidence="2" id="KW-0732">Signal</keyword>
<keyword evidence="4" id="KW-1185">Reference proteome</keyword>
<reference evidence="3" key="2">
    <citation type="submission" date="2021-03" db="UniProtKB">
        <authorList>
            <consortium name="EnsemblPlants"/>
        </authorList>
    </citation>
    <scope>IDENTIFICATION</scope>
</reference>
<dbReference type="AlphaFoldDB" id="A0A803R6I1"/>
<evidence type="ECO:0000256" key="1">
    <source>
        <dbReference type="SAM" id="MobiDB-lite"/>
    </source>
</evidence>
<evidence type="ECO:0000313" key="3">
    <source>
        <dbReference type="EnsemblPlants" id="cds.novel_model_5666_5bd9a17a"/>
    </source>
</evidence>
<organism evidence="3 4">
    <name type="scientific">Cannabis sativa</name>
    <name type="common">Hemp</name>
    <name type="synonym">Marijuana</name>
    <dbReference type="NCBI Taxonomy" id="3483"/>
    <lineage>
        <taxon>Eukaryota</taxon>
        <taxon>Viridiplantae</taxon>
        <taxon>Streptophyta</taxon>
        <taxon>Embryophyta</taxon>
        <taxon>Tracheophyta</taxon>
        <taxon>Spermatophyta</taxon>
        <taxon>Magnoliopsida</taxon>
        <taxon>eudicotyledons</taxon>
        <taxon>Gunneridae</taxon>
        <taxon>Pentapetalae</taxon>
        <taxon>rosids</taxon>
        <taxon>fabids</taxon>
        <taxon>Rosales</taxon>
        <taxon>Cannabaceae</taxon>
        <taxon>Cannabis</taxon>
    </lineage>
</organism>
<feature type="region of interest" description="Disordered" evidence="1">
    <location>
        <begin position="131"/>
        <end position="162"/>
    </location>
</feature>
<dbReference type="EnsemblPlants" id="novel_model_5666_5bd9a17a">
    <property type="protein sequence ID" value="cds.novel_model_5666_5bd9a17a"/>
    <property type="gene ID" value="novel_gene_2912_5bd9a17a"/>
</dbReference>
<reference evidence="3" key="1">
    <citation type="submission" date="2018-11" db="EMBL/GenBank/DDBJ databases">
        <authorList>
            <person name="Grassa J C."/>
        </authorList>
    </citation>
    <scope>NUCLEOTIDE SEQUENCE [LARGE SCALE GENOMIC DNA]</scope>
</reference>
<feature type="chain" id="PRO_5030984364" evidence="2">
    <location>
        <begin position="21"/>
        <end position="193"/>
    </location>
</feature>
<dbReference type="GeneID" id="115715767"/>
<name>A0A803R6I1_CANSA</name>
<dbReference type="OrthoDB" id="1293395at2759"/>
<dbReference type="OMA" id="FRPVNRH"/>
<dbReference type="Gramene" id="novel_model_5666_5bd9a17a">
    <property type="protein sequence ID" value="cds.novel_model_5666_5bd9a17a"/>
    <property type="gene ID" value="novel_gene_2912_5bd9a17a"/>
</dbReference>
<evidence type="ECO:0000313" key="4">
    <source>
        <dbReference type="Proteomes" id="UP000596661"/>
    </source>
</evidence>
<dbReference type="RefSeq" id="XP_030500300.1">
    <property type="nucleotide sequence ID" value="XM_030644440.2"/>
</dbReference>
<dbReference type="KEGG" id="csav:115715767"/>
<proteinExistence type="predicted"/>
<accession>A0A803R6I1</accession>
<evidence type="ECO:0000256" key="2">
    <source>
        <dbReference type="SAM" id="SignalP"/>
    </source>
</evidence>
<protein>
    <submittedName>
        <fullName evidence="3">Uncharacterized protein</fullName>
    </submittedName>
</protein>